<feature type="domain" description="N-acetyltransferase" evidence="1">
    <location>
        <begin position="87"/>
        <end position="212"/>
    </location>
</feature>
<evidence type="ECO:0000313" key="3">
    <source>
        <dbReference type="Proteomes" id="UP000318416"/>
    </source>
</evidence>
<accession>A0A561F0Q5</accession>
<comment type="caution">
    <text evidence="2">The sequence shown here is derived from an EMBL/GenBank/DDBJ whole genome shotgun (WGS) entry which is preliminary data.</text>
</comment>
<dbReference type="SUPFAM" id="SSF55729">
    <property type="entry name" value="Acyl-CoA N-acyltransferases (Nat)"/>
    <property type="match status" value="1"/>
</dbReference>
<dbReference type="EMBL" id="VIVR01000001">
    <property type="protein sequence ID" value="TWE21450.1"/>
    <property type="molecule type" value="Genomic_DNA"/>
</dbReference>
<dbReference type="InterPro" id="IPR016181">
    <property type="entry name" value="Acyl_CoA_acyltransferase"/>
</dbReference>
<reference evidence="2 3" key="1">
    <citation type="submission" date="2019-06" db="EMBL/GenBank/DDBJ databases">
        <title>Sequencing the genomes of 1000 actinobacteria strains.</title>
        <authorList>
            <person name="Klenk H.-P."/>
        </authorList>
    </citation>
    <scope>NUCLEOTIDE SEQUENCE [LARGE SCALE GENOMIC DNA]</scope>
    <source>
        <strain evidence="2 3">DSM 41649</strain>
    </source>
</reference>
<dbReference type="Pfam" id="PF00583">
    <property type="entry name" value="Acetyltransf_1"/>
    <property type="match status" value="1"/>
</dbReference>
<organism evidence="2 3">
    <name type="scientific">Kitasatospora atroaurantiaca</name>
    <dbReference type="NCBI Taxonomy" id="285545"/>
    <lineage>
        <taxon>Bacteria</taxon>
        <taxon>Bacillati</taxon>
        <taxon>Actinomycetota</taxon>
        <taxon>Actinomycetes</taxon>
        <taxon>Kitasatosporales</taxon>
        <taxon>Streptomycetaceae</taxon>
        <taxon>Kitasatospora</taxon>
    </lineage>
</organism>
<dbReference type="Gene3D" id="3.40.630.30">
    <property type="match status" value="1"/>
</dbReference>
<keyword evidence="3" id="KW-1185">Reference proteome</keyword>
<dbReference type="AlphaFoldDB" id="A0A561F0Q5"/>
<dbReference type="InterPro" id="IPR000182">
    <property type="entry name" value="GNAT_dom"/>
</dbReference>
<name>A0A561F0Q5_9ACTN</name>
<dbReference type="GO" id="GO:0016747">
    <property type="term" value="F:acyltransferase activity, transferring groups other than amino-acyl groups"/>
    <property type="evidence" value="ECO:0007669"/>
    <property type="project" value="InterPro"/>
</dbReference>
<gene>
    <name evidence="2" type="ORF">FB465_6633</name>
</gene>
<dbReference type="Proteomes" id="UP000318416">
    <property type="component" value="Unassembled WGS sequence"/>
</dbReference>
<evidence type="ECO:0000259" key="1">
    <source>
        <dbReference type="PROSITE" id="PS51186"/>
    </source>
</evidence>
<proteinExistence type="predicted"/>
<protein>
    <submittedName>
        <fullName evidence="2">FR47-like protein</fullName>
    </submittedName>
</protein>
<evidence type="ECO:0000313" key="2">
    <source>
        <dbReference type="EMBL" id="TWE21450.1"/>
    </source>
</evidence>
<dbReference type="PROSITE" id="PS51186">
    <property type="entry name" value="GNAT"/>
    <property type="match status" value="1"/>
</dbReference>
<dbReference type="OrthoDB" id="7945430at2"/>
<dbReference type="RefSeq" id="WP_145796414.1">
    <property type="nucleotide sequence ID" value="NZ_BAAABR010000025.1"/>
</dbReference>
<sequence length="212" mass="22321">MLAKILAEAAGGLFPPPDGSVTVVPQPSAREAGVIAFSAHAVVFTDEDPAWVREAIAASPADSLAAPLSPFFLSAFAERTGRIMNTIDLLTAATRLAGRPPVAVEPVEDREHPRIVRALLFREDVRAWTAPGGVVILGRGVAGRWEAAIEVDPDARGRGLGRALALTARHLLPEGDLLWAQQSPGNARSVRAFQAAGYRPVAAEALLVHHAG</sequence>